<reference evidence="1 2" key="1">
    <citation type="submission" date="2015-01" db="EMBL/GenBank/DDBJ databases">
        <title>Desulfovibrio sp. JC271 draft genome sequence.</title>
        <authorList>
            <person name="Shivani Y."/>
            <person name="Subhash Y."/>
            <person name="Sasikala C."/>
            <person name="Ramana C.V."/>
        </authorList>
    </citation>
    <scope>NUCLEOTIDE SEQUENCE [LARGE SCALE GENOMIC DNA]</scope>
    <source>
        <strain evidence="1 2">JC271</strain>
    </source>
</reference>
<proteinExistence type="predicted"/>
<dbReference type="STRING" id="1560234.SP90_03315"/>
<dbReference type="Proteomes" id="UP000091979">
    <property type="component" value="Unassembled WGS sequence"/>
</dbReference>
<gene>
    <name evidence="1" type="ORF">SP90_03315</name>
</gene>
<keyword evidence="1" id="KW-0371">Homeobox</keyword>
<name>A0A1B7XJI9_9BACT</name>
<dbReference type="PATRIC" id="fig|1560234.3.peg.2529"/>
<organism evidence="1 2">
    <name type="scientific">Halodesulfovibrio spirochaetisodalis</name>
    <dbReference type="NCBI Taxonomy" id="1560234"/>
    <lineage>
        <taxon>Bacteria</taxon>
        <taxon>Pseudomonadati</taxon>
        <taxon>Thermodesulfobacteriota</taxon>
        <taxon>Desulfovibrionia</taxon>
        <taxon>Desulfovibrionales</taxon>
        <taxon>Desulfovibrionaceae</taxon>
        <taxon>Halodesulfovibrio</taxon>
    </lineage>
</organism>
<evidence type="ECO:0000313" key="1">
    <source>
        <dbReference type="EMBL" id="OBQ55673.1"/>
    </source>
</evidence>
<accession>A0A1B7XJI9</accession>
<dbReference type="EMBL" id="JXMS01000004">
    <property type="protein sequence ID" value="OBQ55673.1"/>
    <property type="molecule type" value="Genomic_DNA"/>
</dbReference>
<dbReference type="GO" id="GO:0003677">
    <property type="term" value="F:DNA binding"/>
    <property type="evidence" value="ECO:0007669"/>
    <property type="project" value="UniProtKB-KW"/>
</dbReference>
<dbReference type="AlphaFoldDB" id="A0A1B7XJI9"/>
<comment type="caution">
    <text evidence="1">The sequence shown here is derived from an EMBL/GenBank/DDBJ whole genome shotgun (WGS) entry which is preliminary data.</text>
</comment>
<keyword evidence="2" id="KW-1185">Reference proteome</keyword>
<dbReference type="RefSeq" id="WP_066852555.1">
    <property type="nucleotide sequence ID" value="NZ_JXMS01000004.1"/>
</dbReference>
<sequence>MQLDTVFTKEKLGELFPASKTDEFFDALYGEAESGAYDIELAFIAATGDTLEFAFHLNQRNGACLACNLTYGLPQVFMRHPIINVKGVVDEIAAAAGKEAVSFELGRTQEESCARHSIPLLVKIS</sequence>
<dbReference type="OrthoDB" id="5457758at2"/>
<evidence type="ECO:0000313" key="2">
    <source>
        <dbReference type="Proteomes" id="UP000091979"/>
    </source>
</evidence>
<keyword evidence="1" id="KW-0238">DNA-binding</keyword>
<protein>
    <submittedName>
        <fullName evidence="1">Pancreas/duodenum homeobox protein 1</fullName>
    </submittedName>
</protein>